<protein>
    <submittedName>
        <fullName evidence="1">Uncharacterized protein</fullName>
    </submittedName>
</protein>
<name>A0A2P2QUH7_RHIMU</name>
<evidence type="ECO:0000313" key="1">
    <source>
        <dbReference type="EMBL" id="MBX70598.1"/>
    </source>
</evidence>
<accession>A0A2P2QUH7</accession>
<reference evidence="1" key="1">
    <citation type="submission" date="2018-02" db="EMBL/GenBank/DDBJ databases">
        <title>Rhizophora mucronata_Transcriptome.</title>
        <authorList>
            <person name="Meera S.P."/>
            <person name="Sreeshan A."/>
            <person name="Augustine A."/>
        </authorList>
    </citation>
    <scope>NUCLEOTIDE SEQUENCE</scope>
    <source>
        <tissue evidence="1">Leaf</tissue>
    </source>
</reference>
<proteinExistence type="predicted"/>
<dbReference type="AlphaFoldDB" id="A0A2P2QUH7"/>
<organism evidence="1">
    <name type="scientific">Rhizophora mucronata</name>
    <name type="common">Asiatic mangrove</name>
    <dbReference type="NCBI Taxonomy" id="61149"/>
    <lineage>
        <taxon>Eukaryota</taxon>
        <taxon>Viridiplantae</taxon>
        <taxon>Streptophyta</taxon>
        <taxon>Embryophyta</taxon>
        <taxon>Tracheophyta</taxon>
        <taxon>Spermatophyta</taxon>
        <taxon>Magnoliopsida</taxon>
        <taxon>eudicotyledons</taxon>
        <taxon>Gunneridae</taxon>
        <taxon>Pentapetalae</taxon>
        <taxon>rosids</taxon>
        <taxon>fabids</taxon>
        <taxon>Malpighiales</taxon>
        <taxon>Rhizophoraceae</taxon>
        <taxon>Rhizophora</taxon>
    </lineage>
</organism>
<dbReference type="EMBL" id="GGEC01090114">
    <property type="protein sequence ID" value="MBX70598.1"/>
    <property type="molecule type" value="Transcribed_RNA"/>
</dbReference>
<sequence>MVPIYNCTALCVLHGSHAMLVEYSKSSFVYCLLQKAYELIIT</sequence>